<reference evidence="1" key="1">
    <citation type="submission" date="2014-05" db="EMBL/GenBank/DDBJ databases">
        <authorList>
            <person name="Chronopoulou M."/>
        </authorList>
    </citation>
    <scope>NUCLEOTIDE SEQUENCE</scope>
    <source>
        <tissue evidence="1">Whole organism</tissue>
    </source>
</reference>
<dbReference type="EMBL" id="HACA01032136">
    <property type="protein sequence ID" value="CDW49497.1"/>
    <property type="molecule type" value="Transcribed_RNA"/>
</dbReference>
<evidence type="ECO:0000313" key="1">
    <source>
        <dbReference type="EMBL" id="CDW49497.1"/>
    </source>
</evidence>
<accession>A0A0K2VH34</accession>
<protein>
    <recommendedName>
        <fullName evidence="2">DUF4219 domain-containing protein</fullName>
    </recommendedName>
</protein>
<evidence type="ECO:0008006" key="2">
    <source>
        <dbReference type="Google" id="ProtNLM"/>
    </source>
</evidence>
<dbReference type="AlphaFoldDB" id="A0A0K2VH34"/>
<sequence length="63" mass="7363">MFVDRMSIVPLKGSNYPTWKIQCRMALMKDDLWKIVTGKQTETKTTAEKITEDITFRVRKGLL</sequence>
<proteinExistence type="predicted"/>
<name>A0A0K2VH34_LEPSM</name>
<organism evidence="1">
    <name type="scientific">Lepeophtheirus salmonis</name>
    <name type="common">Salmon louse</name>
    <name type="synonym">Caligus salmonis</name>
    <dbReference type="NCBI Taxonomy" id="72036"/>
    <lineage>
        <taxon>Eukaryota</taxon>
        <taxon>Metazoa</taxon>
        <taxon>Ecdysozoa</taxon>
        <taxon>Arthropoda</taxon>
        <taxon>Crustacea</taxon>
        <taxon>Multicrustacea</taxon>
        <taxon>Hexanauplia</taxon>
        <taxon>Copepoda</taxon>
        <taxon>Siphonostomatoida</taxon>
        <taxon>Caligidae</taxon>
        <taxon>Lepeophtheirus</taxon>
    </lineage>
</organism>